<dbReference type="HOGENOM" id="CLU_449596_0_0_9"/>
<dbReference type="InterPro" id="IPR018913">
    <property type="entry name" value="BppU_N"/>
</dbReference>
<dbReference type="eggNOG" id="COG0584">
    <property type="taxonomic scope" value="Bacteria"/>
</dbReference>
<gene>
    <name evidence="4" type="ORF">OMK_01117</name>
</gene>
<accession>S1NGG0</accession>
<keyword evidence="1" id="KW-0175">Coiled coil</keyword>
<evidence type="ECO:0000256" key="1">
    <source>
        <dbReference type="SAM" id="Coils"/>
    </source>
</evidence>
<keyword evidence="5" id="KW-1185">Reference proteome</keyword>
<comment type="caution">
    <text evidence="4">The sequence shown here is derived from an EMBL/GenBank/DDBJ whole genome shotgun (WGS) entry which is preliminary data.</text>
</comment>
<feature type="coiled-coil region" evidence="1">
    <location>
        <begin position="268"/>
        <end position="295"/>
    </location>
</feature>
<dbReference type="eggNOG" id="COG1196">
    <property type="taxonomic scope" value="Bacteria"/>
</dbReference>
<dbReference type="EMBL" id="AHYR01000004">
    <property type="protein sequence ID" value="EOT42756.1"/>
    <property type="molecule type" value="Genomic_DNA"/>
</dbReference>
<feature type="domain" description="BppU N-terminal" evidence="3">
    <location>
        <begin position="9"/>
        <end position="153"/>
    </location>
</feature>
<dbReference type="PATRIC" id="fig|1139219.3.peg.1081"/>
<evidence type="ECO:0000259" key="3">
    <source>
        <dbReference type="Pfam" id="PF10651"/>
    </source>
</evidence>
<feature type="compositionally biased region" description="Polar residues" evidence="2">
    <location>
        <begin position="318"/>
        <end position="330"/>
    </location>
</feature>
<proteinExistence type="predicted"/>
<organism evidence="4 5">
    <name type="scientific">Enterococcus dispar ATCC 51266</name>
    <dbReference type="NCBI Taxonomy" id="1139219"/>
    <lineage>
        <taxon>Bacteria</taxon>
        <taxon>Bacillati</taxon>
        <taxon>Bacillota</taxon>
        <taxon>Bacilli</taxon>
        <taxon>Lactobacillales</taxon>
        <taxon>Enterococcaceae</taxon>
        <taxon>Enterococcus</taxon>
    </lineage>
</organism>
<dbReference type="RefSeq" id="WP_016172295.1">
    <property type="nucleotide sequence ID" value="NZ_ASWK01000001.1"/>
</dbReference>
<dbReference type="Proteomes" id="UP000014127">
    <property type="component" value="Unassembled WGS sequence"/>
</dbReference>
<dbReference type="Pfam" id="PF10651">
    <property type="entry name" value="BppU_N"/>
    <property type="match status" value="1"/>
</dbReference>
<evidence type="ECO:0000313" key="4">
    <source>
        <dbReference type="EMBL" id="EOT42756.1"/>
    </source>
</evidence>
<sequence length="607" mass="67868">MEKSAKFIIDVSAETKRIFNSSVRFFSKDHRTAKFLIQAEKDKVSIPKDSISRVEILFESVDISYTPTGKVIFNDDMTIEENGLFSYVLPDELLNYSGLMAFEVYIYYVNEDAADSSNRIIYEQRVSAIDRVAGQVELVYIKDMETAKREITEQATEITENFLREWNAFEAGSTAKMQALDQDVTDLENRVGTLDSDVSGLEGRTGGLKTSLDGLDKRASDLETETGNLETKTESLAKSVTSLETRSGNVEGRVSKLETDTAAAITKTSELSQKNQRLDTEMQTLDQNLTELRNGMKLSEAWSNSPDGTVDFSRTKPRSTATPWASAPSDSTLENEFSKYHGLALTDSNDPADYVWVESPEYTRYKAQINSEDLMLSWHTGQQITKRHLIDFKGKVLRSTVENCNIVKYSTTLTPSNTSGWEVIQSNYSNIATLDGNAWRIAIADDQKRINAIFSFNLVEQINRDRPGLFESVGADTLVKQIAFLKANITCLKSNIWGYGVSPSGNKLTLALWSDNGWYSAKSHTASDIQQLTNELTTNIGIRIQNDGFVYALAYAEPSDGTTASTVNIDYASLEYTLSFKKSDFDISKDQYAKDLGEIKEWIQAHS</sequence>
<reference evidence="4 5" key="1">
    <citation type="submission" date="2013-03" db="EMBL/GenBank/DDBJ databases">
        <title>The Genome Sequence of Enterococcus dispar ATCC_51266 (Illumina only assembly).</title>
        <authorList>
            <consortium name="The Broad Institute Genomics Platform"/>
            <consortium name="The Broad Institute Genome Sequencing Center for Infectious Disease"/>
            <person name="Earl A."/>
            <person name="Russ C."/>
            <person name="Gilmore M."/>
            <person name="Surin D."/>
            <person name="Walker B."/>
            <person name="Young S."/>
            <person name="Zeng Q."/>
            <person name="Gargeya S."/>
            <person name="Fitzgerald M."/>
            <person name="Haas B."/>
            <person name="Abouelleil A."/>
            <person name="Allen A.W."/>
            <person name="Alvarado L."/>
            <person name="Arachchi H.M."/>
            <person name="Berlin A.M."/>
            <person name="Chapman S.B."/>
            <person name="Gainer-Dewar J."/>
            <person name="Goldberg J."/>
            <person name="Griggs A."/>
            <person name="Gujja S."/>
            <person name="Hansen M."/>
            <person name="Howarth C."/>
            <person name="Imamovic A."/>
            <person name="Ireland A."/>
            <person name="Larimer J."/>
            <person name="McCowan C."/>
            <person name="Murphy C."/>
            <person name="Pearson M."/>
            <person name="Poon T.W."/>
            <person name="Priest M."/>
            <person name="Roberts A."/>
            <person name="Saif S."/>
            <person name="Shea T."/>
            <person name="Sisk P."/>
            <person name="Sykes S."/>
            <person name="Wortman J."/>
            <person name="Nusbaum C."/>
            <person name="Birren B."/>
        </authorList>
    </citation>
    <scope>NUCLEOTIDE SEQUENCE [LARGE SCALE GENOMIC DNA]</scope>
    <source>
        <strain evidence="4 5">ATCC 51266</strain>
    </source>
</reference>
<dbReference type="STRING" id="44009.RV01_GL002514"/>
<evidence type="ECO:0000256" key="2">
    <source>
        <dbReference type="SAM" id="MobiDB-lite"/>
    </source>
</evidence>
<dbReference type="AlphaFoldDB" id="S1NGG0"/>
<dbReference type="Gene3D" id="1.20.5.340">
    <property type="match status" value="1"/>
</dbReference>
<dbReference type="SUPFAM" id="SSF57997">
    <property type="entry name" value="Tropomyosin"/>
    <property type="match status" value="1"/>
</dbReference>
<dbReference type="Gene3D" id="1.20.5.170">
    <property type="match status" value="1"/>
</dbReference>
<name>S1NGG0_9ENTE</name>
<evidence type="ECO:0000313" key="5">
    <source>
        <dbReference type="Proteomes" id="UP000014127"/>
    </source>
</evidence>
<feature type="coiled-coil region" evidence="1">
    <location>
        <begin position="141"/>
        <end position="232"/>
    </location>
</feature>
<dbReference type="OrthoDB" id="2195304at2"/>
<feature type="region of interest" description="Disordered" evidence="2">
    <location>
        <begin position="299"/>
        <end position="330"/>
    </location>
</feature>
<protein>
    <recommendedName>
        <fullName evidence="3">BppU N-terminal domain-containing protein</fullName>
    </recommendedName>
</protein>